<dbReference type="AlphaFoldDB" id="F4R707"/>
<name>F4R707_MELLP</name>
<dbReference type="GeneID" id="18931586"/>
<sequence>MICKEDPHWLHKNENDQGKDTINQTHKSTSNVQTKKHTHKKLNDDFSLDEILEFEDHDCLVGVIGG</sequence>
<keyword evidence="3" id="KW-1185">Reference proteome</keyword>
<dbReference type="KEGG" id="mlr:MELLADRAFT_70641"/>
<evidence type="ECO:0000256" key="1">
    <source>
        <dbReference type="SAM" id="MobiDB-lite"/>
    </source>
</evidence>
<accession>F4R707</accession>
<dbReference type="Proteomes" id="UP000001072">
    <property type="component" value="Unassembled WGS sequence"/>
</dbReference>
<proteinExistence type="predicted"/>
<feature type="compositionally biased region" description="Polar residues" evidence="1">
    <location>
        <begin position="20"/>
        <end position="33"/>
    </location>
</feature>
<evidence type="ECO:0000313" key="2">
    <source>
        <dbReference type="EMBL" id="EGG11962.1"/>
    </source>
</evidence>
<organism evidence="3">
    <name type="scientific">Melampsora larici-populina (strain 98AG31 / pathotype 3-4-7)</name>
    <name type="common">Poplar leaf rust fungus</name>
    <dbReference type="NCBI Taxonomy" id="747676"/>
    <lineage>
        <taxon>Eukaryota</taxon>
        <taxon>Fungi</taxon>
        <taxon>Dikarya</taxon>
        <taxon>Basidiomycota</taxon>
        <taxon>Pucciniomycotina</taxon>
        <taxon>Pucciniomycetes</taxon>
        <taxon>Pucciniales</taxon>
        <taxon>Melampsoraceae</taxon>
        <taxon>Melampsora</taxon>
    </lineage>
</organism>
<gene>
    <name evidence="2" type="ORF">MELLADRAFT_70641</name>
</gene>
<evidence type="ECO:0000313" key="3">
    <source>
        <dbReference type="Proteomes" id="UP000001072"/>
    </source>
</evidence>
<reference evidence="3" key="1">
    <citation type="journal article" date="2011" name="Proc. Natl. Acad. Sci. U.S.A.">
        <title>Obligate biotrophy features unraveled by the genomic analysis of rust fungi.</title>
        <authorList>
            <person name="Duplessis S."/>
            <person name="Cuomo C.A."/>
            <person name="Lin Y.-C."/>
            <person name="Aerts A."/>
            <person name="Tisserant E."/>
            <person name="Veneault-Fourrey C."/>
            <person name="Joly D.L."/>
            <person name="Hacquard S."/>
            <person name="Amselem J."/>
            <person name="Cantarel B.L."/>
            <person name="Chiu R."/>
            <person name="Coutinho P.M."/>
            <person name="Feau N."/>
            <person name="Field M."/>
            <person name="Frey P."/>
            <person name="Gelhaye E."/>
            <person name="Goldberg J."/>
            <person name="Grabherr M.G."/>
            <person name="Kodira C.D."/>
            <person name="Kohler A."/>
            <person name="Kuees U."/>
            <person name="Lindquist E.A."/>
            <person name="Lucas S.M."/>
            <person name="Mago R."/>
            <person name="Mauceli E."/>
            <person name="Morin E."/>
            <person name="Murat C."/>
            <person name="Pangilinan J.L."/>
            <person name="Park R."/>
            <person name="Pearson M."/>
            <person name="Quesneville H."/>
            <person name="Rouhier N."/>
            <person name="Sakthikumar S."/>
            <person name="Salamov A.A."/>
            <person name="Schmutz J."/>
            <person name="Selles B."/>
            <person name="Shapiro H."/>
            <person name="Tanguay P."/>
            <person name="Tuskan G.A."/>
            <person name="Henrissat B."/>
            <person name="Van de Peer Y."/>
            <person name="Rouze P."/>
            <person name="Ellis J.G."/>
            <person name="Dodds P.N."/>
            <person name="Schein J.E."/>
            <person name="Zhong S."/>
            <person name="Hamelin R.C."/>
            <person name="Grigoriev I.V."/>
            <person name="Szabo L.J."/>
            <person name="Martin F."/>
        </authorList>
    </citation>
    <scope>NUCLEOTIDE SEQUENCE [LARGE SCALE GENOMIC DNA]</scope>
    <source>
        <strain evidence="3">98AG31 / pathotype 3-4-7</strain>
    </source>
</reference>
<dbReference type="RefSeq" id="XP_007404337.1">
    <property type="nucleotide sequence ID" value="XM_007404275.1"/>
</dbReference>
<dbReference type="EMBL" id="GL883091">
    <property type="protein sequence ID" value="EGG11962.1"/>
    <property type="molecule type" value="Genomic_DNA"/>
</dbReference>
<feature type="compositionally biased region" description="Basic and acidic residues" evidence="1">
    <location>
        <begin position="1"/>
        <end position="19"/>
    </location>
</feature>
<protein>
    <submittedName>
        <fullName evidence="2">Uncharacterized protein</fullName>
    </submittedName>
</protein>
<feature type="region of interest" description="Disordered" evidence="1">
    <location>
        <begin position="1"/>
        <end position="36"/>
    </location>
</feature>
<dbReference type="HOGENOM" id="CLU_2831688_0_0_1"/>
<dbReference type="InParanoid" id="F4R707"/>
<dbReference type="VEuPathDB" id="FungiDB:MELLADRAFT_70641"/>